<dbReference type="EC" id="3.2.1.-" evidence="3"/>
<dbReference type="Gene3D" id="2.60.40.1180">
    <property type="entry name" value="Golgi alpha-mannosidase II"/>
    <property type="match status" value="1"/>
</dbReference>
<dbReference type="InterPro" id="IPR013783">
    <property type="entry name" value="Ig-like_fold"/>
</dbReference>
<dbReference type="PANTHER" id="PTHR43002">
    <property type="entry name" value="GLYCOGEN DEBRANCHING ENZYME"/>
    <property type="match status" value="1"/>
</dbReference>
<evidence type="ECO:0000259" key="2">
    <source>
        <dbReference type="SMART" id="SM00642"/>
    </source>
</evidence>
<keyword evidence="3" id="KW-0326">Glycosidase</keyword>
<dbReference type="RefSeq" id="WP_005425067.1">
    <property type="nucleotide sequence ID" value="NZ_CYZD01000002.1"/>
</dbReference>
<organism evidence="3 4">
    <name type="scientific">Blautia obeum</name>
    <dbReference type="NCBI Taxonomy" id="40520"/>
    <lineage>
        <taxon>Bacteria</taxon>
        <taxon>Bacillati</taxon>
        <taxon>Bacillota</taxon>
        <taxon>Clostridia</taxon>
        <taxon>Lachnospirales</taxon>
        <taxon>Lachnospiraceae</taxon>
        <taxon>Blautia</taxon>
    </lineage>
</organism>
<dbReference type="SUPFAM" id="SSF81296">
    <property type="entry name" value="E set domains"/>
    <property type="match status" value="1"/>
</dbReference>
<dbReference type="SUPFAM" id="SSF51011">
    <property type="entry name" value="Glycosyl hydrolase domain"/>
    <property type="match status" value="1"/>
</dbReference>
<sequence length="629" mass="72054">MEKQNRIRAYKGDPVNPGVSRKTAGINFAVEIPCGISASLVLYRKGAALPEVEIPFTEEHRTGRMCAILISGLKPDKYEYNFRAAGKIMQDPFARVIRGREKFGAPVSEDEHAVRCGFLSEKEYDWKEDTAPQIPYNEMILYKVHVRGYTKQAKLSPRKKGTFAGLVEMIPYWKEMGINAIELMPAYEFQECTRKETVGIMAVRSKKDDRINYWGYAQGFYFAPKASYCATREPDREFRDMVHALHQAGIECIMEMYFPENTPSLQVVRSLWMWKLFYHVDGFHLMGDGVHQKVLEQDPILYGTKKMFSEIAGNADTENMLAEYNAGFKQDMRRFLKSDEGMISGAEFHVRRNTGSFGTINYMANQDGFTLYDTVAYNYRHNEANGEDNRDGSEFNYSWNCGIEGATRKQVIRKMREQQMRNAFLMLLLSQGTPMIYGGDEFANSQAGNNNAWCQDNAVGWTDWKNAKKQENLSSFVKEAIAFRKKHPILHMPQEMRGVDYMAKGFPDISVHGERAWFLNRDNTSRLLGVMYCGSYAENENGNADDFIYIGMNFHWEKRNIALPNLPDGLGWKKVADTSGQTPEQWFGEYEETYKKSIKINPRTIVVLIAKREESGHASMAALQDNNEA</sequence>
<dbReference type="Gene3D" id="2.60.40.10">
    <property type="entry name" value="Immunoglobulins"/>
    <property type="match status" value="1"/>
</dbReference>
<dbReference type="GO" id="GO:0016798">
    <property type="term" value="F:hydrolase activity, acting on glycosyl bonds"/>
    <property type="evidence" value="ECO:0007669"/>
    <property type="project" value="UniProtKB-KW"/>
</dbReference>
<keyword evidence="3" id="KW-0378">Hydrolase</keyword>
<dbReference type="InterPro" id="IPR017853">
    <property type="entry name" value="GH"/>
</dbReference>
<protein>
    <submittedName>
        <fullName evidence="3">Glycogen debranching enzyme</fullName>
        <ecNumber evidence="3">3.2.1.-</ecNumber>
    </submittedName>
</protein>
<dbReference type="InterPro" id="IPR006047">
    <property type="entry name" value="GH13_cat_dom"/>
</dbReference>
<dbReference type="AlphaFoldDB" id="A0A173YFF1"/>
<evidence type="ECO:0000313" key="3">
    <source>
        <dbReference type="EMBL" id="CUN62250.1"/>
    </source>
</evidence>
<dbReference type="CDD" id="cd11234">
    <property type="entry name" value="E_set_GDE_N"/>
    <property type="match status" value="1"/>
</dbReference>
<dbReference type="InterPro" id="IPR013780">
    <property type="entry name" value="Glyco_hydro_b"/>
</dbReference>
<dbReference type="Gene3D" id="3.20.20.80">
    <property type="entry name" value="Glycosidases"/>
    <property type="match status" value="2"/>
</dbReference>
<accession>A0A173YFF1</accession>
<proteinExistence type="inferred from homology"/>
<name>A0A173YFF1_9FIRM</name>
<dbReference type="GO" id="GO:0005975">
    <property type="term" value="P:carbohydrate metabolic process"/>
    <property type="evidence" value="ECO:0007669"/>
    <property type="project" value="InterPro"/>
</dbReference>
<evidence type="ECO:0000256" key="1">
    <source>
        <dbReference type="ARBA" id="ARBA00008061"/>
    </source>
</evidence>
<dbReference type="SMART" id="SM00642">
    <property type="entry name" value="Aamy"/>
    <property type="match status" value="1"/>
</dbReference>
<dbReference type="EMBL" id="CYZD01000002">
    <property type="protein sequence ID" value="CUN62250.1"/>
    <property type="molecule type" value="Genomic_DNA"/>
</dbReference>
<gene>
    <name evidence="3" type="primary">glgX_1</name>
    <name evidence="3" type="ORF">ERS852394_00597</name>
</gene>
<dbReference type="Proteomes" id="UP000095409">
    <property type="component" value="Unassembled WGS sequence"/>
</dbReference>
<feature type="domain" description="Glycosyl hydrolase family 13 catalytic" evidence="2">
    <location>
        <begin position="143"/>
        <end position="484"/>
    </location>
</feature>
<evidence type="ECO:0000313" key="4">
    <source>
        <dbReference type="Proteomes" id="UP000095409"/>
    </source>
</evidence>
<dbReference type="SUPFAM" id="SSF51445">
    <property type="entry name" value="(Trans)glycosidases"/>
    <property type="match status" value="1"/>
</dbReference>
<comment type="similarity">
    <text evidence="1">Belongs to the glycosyl hydrolase 13 family.</text>
</comment>
<dbReference type="InterPro" id="IPR014756">
    <property type="entry name" value="Ig_E-set"/>
</dbReference>
<reference evidence="3 4" key="1">
    <citation type="submission" date="2015-09" db="EMBL/GenBank/DDBJ databases">
        <authorList>
            <consortium name="Pathogen Informatics"/>
        </authorList>
    </citation>
    <scope>NUCLEOTIDE SEQUENCE [LARGE SCALE GENOMIC DNA]</scope>
    <source>
        <strain evidence="3 4">2789STDY5608837</strain>
    </source>
</reference>
<dbReference type="GeneID" id="79803835"/>